<proteinExistence type="predicted"/>
<evidence type="ECO:0000313" key="2">
    <source>
        <dbReference type="Proteomes" id="UP001221898"/>
    </source>
</evidence>
<dbReference type="SUPFAM" id="SSF53098">
    <property type="entry name" value="Ribonuclease H-like"/>
    <property type="match status" value="1"/>
</dbReference>
<organism evidence="1 2">
    <name type="scientific">Aldrovandia affinis</name>
    <dbReference type="NCBI Taxonomy" id="143900"/>
    <lineage>
        <taxon>Eukaryota</taxon>
        <taxon>Metazoa</taxon>
        <taxon>Chordata</taxon>
        <taxon>Craniata</taxon>
        <taxon>Vertebrata</taxon>
        <taxon>Euteleostomi</taxon>
        <taxon>Actinopterygii</taxon>
        <taxon>Neopterygii</taxon>
        <taxon>Teleostei</taxon>
        <taxon>Notacanthiformes</taxon>
        <taxon>Halosauridae</taxon>
        <taxon>Aldrovandia</taxon>
    </lineage>
</organism>
<evidence type="ECO:0000313" key="1">
    <source>
        <dbReference type="EMBL" id="KAJ8372563.1"/>
    </source>
</evidence>
<gene>
    <name evidence="1" type="ORF">AAFF_G00281400</name>
</gene>
<dbReference type="AlphaFoldDB" id="A0AAD7RA25"/>
<comment type="caution">
    <text evidence="1">The sequence shown here is derived from an EMBL/GenBank/DDBJ whole genome shotgun (WGS) entry which is preliminary data.</text>
</comment>
<protein>
    <submittedName>
        <fullName evidence="1">Uncharacterized protein</fullName>
    </submittedName>
</protein>
<keyword evidence="2" id="KW-1185">Reference proteome</keyword>
<reference evidence="1" key="1">
    <citation type="journal article" date="2023" name="Science">
        <title>Genome structures resolve the early diversification of teleost fishes.</title>
        <authorList>
            <person name="Parey E."/>
            <person name="Louis A."/>
            <person name="Montfort J."/>
            <person name="Bouchez O."/>
            <person name="Roques C."/>
            <person name="Iampietro C."/>
            <person name="Lluch J."/>
            <person name="Castinel A."/>
            <person name="Donnadieu C."/>
            <person name="Desvignes T."/>
            <person name="Floi Bucao C."/>
            <person name="Jouanno E."/>
            <person name="Wen M."/>
            <person name="Mejri S."/>
            <person name="Dirks R."/>
            <person name="Jansen H."/>
            <person name="Henkel C."/>
            <person name="Chen W.J."/>
            <person name="Zahm M."/>
            <person name="Cabau C."/>
            <person name="Klopp C."/>
            <person name="Thompson A.W."/>
            <person name="Robinson-Rechavi M."/>
            <person name="Braasch I."/>
            <person name="Lecointre G."/>
            <person name="Bobe J."/>
            <person name="Postlethwait J.H."/>
            <person name="Berthelot C."/>
            <person name="Roest Crollius H."/>
            <person name="Guiguen Y."/>
        </authorList>
    </citation>
    <scope>NUCLEOTIDE SEQUENCE</scope>
    <source>
        <strain evidence="1">NC1722</strain>
    </source>
</reference>
<dbReference type="InterPro" id="IPR012337">
    <property type="entry name" value="RNaseH-like_sf"/>
</dbReference>
<accession>A0AAD7RA25</accession>
<dbReference type="EMBL" id="JAINUG010000396">
    <property type="protein sequence ID" value="KAJ8372563.1"/>
    <property type="molecule type" value="Genomic_DNA"/>
</dbReference>
<sequence>MFTHLVEQIWAVSAVLLDRTVTKPSDARNLELWIEYWRSMEEITPVLKSLEVATTATCGERAVSLSVVYPVVCSLMDEHLLPSEENSISFNTFVNAVRKSLKDQFKPSDRETGAHSALVTSVLDPRHKKLKFIASDIQVAARPLPAGKDTDR</sequence>
<dbReference type="Proteomes" id="UP001221898">
    <property type="component" value="Unassembled WGS sequence"/>
</dbReference>
<name>A0AAD7RA25_9TELE</name>